<dbReference type="Pfam" id="PF16242">
    <property type="entry name" value="Pyrid_ox_like"/>
    <property type="match status" value="1"/>
</dbReference>
<reference evidence="3" key="1">
    <citation type="submission" date="2016-10" db="EMBL/GenBank/DDBJ databases">
        <authorList>
            <person name="Varghese N."/>
            <person name="Submissions S."/>
        </authorList>
    </citation>
    <scope>NUCLEOTIDE SEQUENCE [LARGE SCALE GENOMIC DNA]</scope>
    <source>
        <strain evidence="3">DSM 21743</strain>
    </source>
</reference>
<accession>A0A1H2MMK7</accession>
<dbReference type="InterPro" id="IPR012349">
    <property type="entry name" value="Split_barrel_FMN-bd"/>
</dbReference>
<dbReference type="STRING" id="546874.SAMN04488544_2327"/>
<dbReference type="AlphaFoldDB" id="A0A1H2MMK7"/>
<dbReference type="PANTHER" id="PTHR34818">
    <property type="entry name" value="PROTEIN BLI-3"/>
    <property type="match status" value="1"/>
</dbReference>
<evidence type="ECO:0000313" key="2">
    <source>
        <dbReference type="EMBL" id="SDU94225.1"/>
    </source>
</evidence>
<name>A0A1H2MMK7_9ACTN</name>
<proteinExistence type="predicted"/>
<dbReference type="RefSeq" id="WP_091074552.1">
    <property type="nucleotide sequence ID" value="NZ_LT629799.1"/>
</dbReference>
<sequence length="172" mass="18886">MTSIEQDRDEQGEAGRERIVEIVEDAQVAMLTTSTEDGRQVSRPMAVQEAEFDGDLWFFASDDSAKVAQISAAPEVNVAFADTRRNAWTSITGRAEVVHDRTRAEDLWTPVLKAWFPDGLDTPGLTLIKVHADTAEYWDGPSSTVGIALGTLRAAVTKEPERDPIDNGTVRL</sequence>
<feature type="domain" description="General stress protein FMN-binding split barrel" evidence="1">
    <location>
        <begin position="17"/>
        <end position="159"/>
    </location>
</feature>
<keyword evidence="3" id="KW-1185">Reference proteome</keyword>
<dbReference type="PANTHER" id="PTHR34818:SF1">
    <property type="entry name" value="PROTEIN BLI-3"/>
    <property type="match status" value="1"/>
</dbReference>
<evidence type="ECO:0000259" key="1">
    <source>
        <dbReference type="Pfam" id="PF16242"/>
    </source>
</evidence>
<gene>
    <name evidence="2" type="ORF">SAMN04488544_2327</name>
</gene>
<dbReference type="Proteomes" id="UP000198825">
    <property type="component" value="Chromosome I"/>
</dbReference>
<organism evidence="2 3">
    <name type="scientific">Microlunatus sagamiharensis</name>
    <dbReference type="NCBI Taxonomy" id="546874"/>
    <lineage>
        <taxon>Bacteria</taxon>
        <taxon>Bacillati</taxon>
        <taxon>Actinomycetota</taxon>
        <taxon>Actinomycetes</taxon>
        <taxon>Propionibacteriales</taxon>
        <taxon>Propionibacteriaceae</taxon>
        <taxon>Microlunatus</taxon>
    </lineage>
</organism>
<dbReference type="InterPro" id="IPR052917">
    <property type="entry name" value="Stress-Dev_Protein"/>
</dbReference>
<evidence type="ECO:0000313" key="3">
    <source>
        <dbReference type="Proteomes" id="UP000198825"/>
    </source>
</evidence>
<dbReference type="SUPFAM" id="SSF50475">
    <property type="entry name" value="FMN-binding split barrel"/>
    <property type="match status" value="1"/>
</dbReference>
<protein>
    <submittedName>
        <fullName evidence="2">General stress protein 26</fullName>
    </submittedName>
</protein>
<dbReference type="Gene3D" id="2.30.110.10">
    <property type="entry name" value="Electron Transport, Fmn-binding Protein, Chain A"/>
    <property type="match status" value="1"/>
</dbReference>
<dbReference type="EMBL" id="LT629799">
    <property type="protein sequence ID" value="SDU94225.1"/>
    <property type="molecule type" value="Genomic_DNA"/>
</dbReference>
<dbReference type="OrthoDB" id="1432662at2"/>
<dbReference type="InterPro" id="IPR038725">
    <property type="entry name" value="YdaG_split_barrel_FMN-bd"/>
</dbReference>